<dbReference type="InterPro" id="IPR000791">
    <property type="entry name" value="Gpr1/Fun34/SatP-like"/>
</dbReference>
<dbReference type="OrthoDB" id="3648309at2759"/>
<comment type="caution">
    <text evidence="7">The sequence shown here is derived from an EMBL/GenBank/DDBJ whole genome shotgun (WGS) entry which is preliminary data.</text>
</comment>
<feature type="transmembrane region" description="Helical" evidence="6">
    <location>
        <begin position="63"/>
        <end position="83"/>
    </location>
</feature>
<evidence type="ECO:0000256" key="2">
    <source>
        <dbReference type="ARBA" id="ARBA00005587"/>
    </source>
</evidence>
<dbReference type="GO" id="GO:0015123">
    <property type="term" value="F:acetate transmembrane transporter activity"/>
    <property type="evidence" value="ECO:0007669"/>
    <property type="project" value="TreeGrafter"/>
</dbReference>
<dbReference type="AlphaFoldDB" id="W9CQ51"/>
<evidence type="ECO:0000256" key="5">
    <source>
        <dbReference type="ARBA" id="ARBA00023136"/>
    </source>
</evidence>
<dbReference type="Pfam" id="PF01184">
    <property type="entry name" value="Gpr1_Fun34_YaaH"/>
    <property type="match status" value="1"/>
</dbReference>
<evidence type="ECO:0000256" key="1">
    <source>
        <dbReference type="ARBA" id="ARBA00004141"/>
    </source>
</evidence>
<feature type="transmembrane region" description="Helical" evidence="6">
    <location>
        <begin position="89"/>
        <end position="108"/>
    </location>
</feature>
<dbReference type="HOGENOM" id="CLU_051062_4_0_1"/>
<accession>W9CQ51</accession>
<comment type="similarity">
    <text evidence="2">Belongs to the acetate uptake transporter (AceTr) (TC 2.A.96) family.</text>
</comment>
<dbReference type="GO" id="GO:0005886">
    <property type="term" value="C:plasma membrane"/>
    <property type="evidence" value="ECO:0007669"/>
    <property type="project" value="TreeGrafter"/>
</dbReference>
<feature type="transmembrane region" description="Helical" evidence="6">
    <location>
        <begin position="196"/>
        <end position="216"/>
    </location>
</feature>
<keyword evidence="8" id="KW-1185">Reference proteome</keyword>
<dbReference type="PANTHER" id="PTHR31123:SF4">
    <property type="entry name" value="PROTEIN ALCS"/>
    <property type="match status" value="1"/>
</dbReference>
<feature type="transmembrane region" description="Helical" evidence="6">
    <location>
        <begin position="228"/>
        <end position="250"/>
    </location>
</feature>
<dbReference type="STRING" id="1432307.W9CQ51"/>
<feature type="transmembrane region" description="Helical" evidence="6">
    <location>
        <begin position="171"/>
        <end position="189"/>
    </location>
</feature>
<dbReference type="Proteomes" id="UP000019487">
    <property type="component" value="Unassembled WGS sequence"/>
</dbReference>
<protein>
    <recommendedName>
        <fullName evidence="9">GPR1/FUN34/YaaH-class plasma membrane protein</fullName>
    </recommendedName>
</protein>
<dbReference type="EMBL" id="AYSA01000027">
    <property type="protein sequence ID" value="ESZ98932.1"/>
    <property type="molecule type" value="Genomic_DNA"/>
</dbReference>
<evidence type="ECO:0000256" key="4">
    <source>
        <dbReference type="ARBA" id="ARBA00022989"/>
    </source>
</evidence>
<evidence type="ECO:0000313" key="8">
    <source>
        <dbReference type="Proteomes" id="UP000019487"/>
    </source>
</evidence>
<keyword evidence="3 6" id="KW-0812">Transmembrane</keyword>
<evidence type="ECO:0000256" key="6">
    <source>
        <dbReference type="SAM" id="Phobius"/>
    </source>
</evidence>
<gene>
    <name evidence="7" type="ORF">SBOR_0688</name>
</gene>
<feature type="transmembrane region" description="Helical" evidence="6">
    <location>
        <begin position="115"/>
        <end position="134"/>
    </location>
</feature>
<evidence type="ECO:0008006" key="9">
    <source>
        <dbReference type="Google" id="ProtNLM"/>
    </source>
</evidence>
<dbReference type="PANTHER" id="PTHR31123">
    <property type="entry name" value="ACCUMULATION OF DYADS PROTEIN 2-RELATED"/>
    <property type="match status" value="1"/>
</dbReference>
<sequence length="294" mass="31904">MASLNTSYDDIQHEKPYSEHLNGGANLSRQITLQLNSDQYERLFFQPTSAKGDLAKRLGNPTLLGLLGFLVPFTSTVFSLLHFQGSSPQSLVSISGSFYTFGGIALVIAGICEFILGNTFPFTVFIVFGVHWVYNGFVNDPLHNIVGSYATTLNGETVPGALSQEFNAGQGNYSVVMALICFVFFCASLRTNVPFVMIFLTLIFVFGFLAAGYYSLGFNPTVAGVEHATYHFKIAGGFGFVTMIMGWYLAIITSCASTGVPCPLPVFDLSSRVFTHNKEAAKTEHAGAVRSDQV</sequence>
<organism evidence="7 8">
    <name type="scientific">Sclerotinia borealis (strain F-4128)</name>
    <dbReference type="NCBI Taxonomy" id="1432307"/>
    <lineage>
        <taxon>Eukaryota</taxon>
        <taxon>Fungi</taxon>
        <taxon>Dikarya</taxon>
        <taxon>Ascomycota</taxon>
        <taxon>Pezizomycotina</taxon>
        <taxon>Leotiomycetes</taxon>
        <taxon>Helotiales</taxon>
        <taxon>Sclerotiniaceae</taxon>
        <taxon>Sclerotinia</taxon>
    </lineage>
</organism>
<keyword evidence="5 6" id="KW-0472">Membrane</keyword>
<dbReference type="InterPro" id="IPR051633">
    <property type="entry name" value="AceTr"/>
</dbReference>
<keyword evidence="4 6" id="KW-1133">Transmembrane helix</keyword>
<comment type="subcellular location">
    <subcellularLocation>
        <location evidence="1">Membrane</location>
        <topology evidence="1">Multi-pass membrane protein</topology>
    </subcellularLocation>
</comment>
<proteinExistence type="inferred from homology"/>
<reference evidence="7 8" key="1">
    <citation type="journal article" date="2014" name="Genome Announc.">
        <title>Draft genome sequence of Sclerotinia borealis, a psychrophilic plant pathogenic fungus.</title>
        <authorList>
            <person name="Mardanov A.V."/>
            <person name="Beletsky A.V."/>
            <person name="Kadnikov V.V."/>
            <person name="Ignatov A.N."/>
            <person name="Ravin N.V."/>
        </authorList>
    </citation>
    <scope>NUCLEOTIDE SEQUENCE [LARGE SCALE GENOMIC DNA]</scope>
    <source>
        <strain evidence="8">F-4157</strain>
    </source>
</reference>
<evidence type="ECO:0000256" key="3">
    <source>
        <dbReference type="ARBA" id="ARBA00022692"/>
    </source>
</evidence>
<name>W9CQ51_SCLBF</name>
<evidence type="ECO:0000313" key="7">
    <source>
        <dbReference type="EMBL" id="ESZ98932.1"/>
    </source>
</evidence>